<evidence type="ECO:0000313" key="2">
    <source>
        <dbReference type="EMBL" id="QRR01404.1"/>
    </source>
</evidence>
<protein>
    <submittedName>
        <fullName evidence="2">DUF2235 domain-containing protein</fullName>
    </submittedName>
</protein>
<dbReference type="EMBL" id="CP056775">
    <property type="protein sequence ID" value="QRR01404.1"/>
    <property type="molecule type" value="Genomic_DNA"/>
</dbReference>
<proteinExistence type="predicted"/>
<dbReference type="Pfam" id="PF09994">
    <property type="entry name" value="T6SS_Tle1-like_cat"/>
    <property type="match status" value="1"/>
</dbReference>
<evidence type="ECO:0000259" key="1">
    <source>
        <dbReference type="Pfam" id="PF09994"/>
    </source>
</evidence>
<dbReference type="Proteomes" id="UP000612680">
    <property type="component" value="Chromosome"/>
</dbReference>
<evidence type="ECO:0000313" key="3">
    <source>
        <dbReference type="Proteomes" id="UP000612680"/>
    </source>
</evidence>
<name>A0ABX7I5M7_9BACT</name>
<sequence>MEQMRLGKYCFLNVQLGSKVKAAYHALSIDENRKAFLPTLWEKSPDAPSDQILSQVWFAGVHCNVGGGYADSGLSDNALLWMIDKASKNHNLKFNKTYLHRRVNADSFYGEMRDERRKWNKKLIYTPASRSIIDLCAKAHIDVVIAESAYKRTLSDICKVKYMLSDELINARREPRF</sequence>
<dbReference type="InterPro" id="IPR018712">
    <property type="entry name" value="Tle1-like_cat"/>
</dbReference>
<keyword evidence="3" id="KW-1185">Reference proteome</keyword>
<reference evidence="2 3" key="1">
    <citation type="submission" date="2020-06" db="EMBL/GenBank/DDBJ databases">
        <title>Dyadobacter sandarakinus sp. nov., isolated from the soil of the Arctic Yellow River Station.</title>
        <authorList>
            <person name="Zhang Y."/>
            <person name="Peng F."/>
        </authorList>
    </citation>
    <scope>NUCLEOTIDE SEQUENCE [LARGE SCALE GENOMIC DNA]</scope>
    <source>
        <strain evidence="2 3">Q3-56</strain>
    </source>
</reference>
<organism evidence="2 3">
    <name type="scientific">Dyadobacter sandarakinus</name>
    <dbReference type="NCBI Taxonomy" id="2747268"/>
    <lineage>
        <taxon>Bacteria</taxon>
        <taxon>Pseudomonadati</taxon>
        <taxon>Bacteroidota</taxon>
        <taxon>Cytophagia</taxon>
        <taxon>Cytophagales</taxon>
        <taxon>Spirosomataceae</taxon>
        <taxon>Dyadobacter</taxon>
    </lineage>
</organism>
<dbReference type="RefSeq" id="WP_204663687.1">
    <property type="nucleotide sequence ID" value="NZ_CP056775.1"/>
</dbReference>
<dbReference type="PANTHER" id="PTHR33840:SF1">
    <property type="entry name" value="TLE1 PHOSPHOLIPASE DOMAIN-CONTAINING PROTEIN"/>
    <property type="match status" value="1"/>
</dbReference>
<accession>A0ABX7I5M7</accession>
<feature type="domain" description="T6SS Phospholipase effector Tle1-like catalytic" evidence="1">
    <location>
        <begin position="7"/>
        <end position="84"/>
    </location>
</feature>
<dbReference type="PANTHER" id="PTHR33840">
    <property type="match status" value="1"/>
</dbReference>
<gene>
    <name evidence="2" type="ORF">HWI92_11065</name>
</gene>